<proteinExistence type="inferred from homology"/>
<dbReference type="PANTHER" id="PTHR14894">
    <property type="entry name" value="CDK5 REGULATORY SUBUNIT-ASSOCIATED PROTEIN 3"/>
    <property type="match status" value="1"/>
</dbReference>
<dbReference type="GO" id="GO:0007346">
    <property type="term" value="P:regulation of mitotic cell cycle"/>
    <property type="evidence" value="ECO:0007669"/>
    <property type="project" value="TreeGrafter"/>
</dbReference>
<dbReference type="FunCoup" id="A0A6J0CCT8">
    <property type="interactions" value="1621"/>
</dbReference>
<evidence type="ECO:0000313" key="4">
    <source>
        <dbReference type="RefSeq" id="XP_015523964.1"/>
    </source>
</evidence>
<comment type="similarity">
    <text evidence="1">Belongs to the CDK5RAP3 family.</text>
</comment>
<reference evidence="4" key="1">
    <citation type="submission" date="2025-08" db="UniProtKB">
        <authorList>
            <consortium name="RefSeq"/>
        </authorList>
    </citation>
    <scope>IDENTIFICATION</scope>
    <source>
        <tissue evidence="4">Thorax and Abdomen</tissue>
    </source>
</reference>
<dbReference type="KEGG" id="nlo:107227362"/>
<dbReference type="AlphaFoldDB" id="A0A6J0CCT8"/>
<accession>A0A6J0CCT8</accession>
<evidence type="ECO:0000313" key="3">
    <source>
        <dbReference type="Proteomes" id="UP000829291"/>
    </source>
</evidence>
<sequence>MQEQDIPIDINSGKLLEWLINRRHCTRDWQANIIAIREKINNAIQDMPVHEGIAQLLSGTYINYFHCKKIIEILKETEVDSKNLFGRYGSKRMKDWQEIVRLYEKDNMYLAEAAQMLMRNINFEVPSFKKQIQKLEQTQNDLEKKEAEYKKSENIARTEFSTLCKQLGIPGQKIKKELVERVSELPEIYNRLVEKAKSIDNVVEFYSSFVEFTLGRQHDGGCVPMVKYVIDKGNTTTYEWTYGEAPLSVVETALNVNFDDDEEEEAKEHGEIDFGNEPKEEIDFGQLDGEGEIDFGARGDIDWGNIESVDGTAEEIDFNISLEESGIVVEAAGLDGGIAAGTEALTVLDNPSTRNDFIDQLLELESFLKLRLYEFQGDNRNNVLSMSQMQQASPILQLATPDSTKSMLDHVQVLITEVLDSRVQHLHNIKHSPRYVDLLAASLRQKLKMAEKMVSLQKLTSQRREDIINQALALQPMLKMVIRRTKELQTEIEQDISKKYKNRIVHLTGGVNNLQ</sequence>
<dbReference type="Pfam" id="PF05600">
    <property type="entry name" value="CDK5RAP3"/>
    <property type="match status" value="1"/>
</dbReference>
<dbReference type="PANTHER" id="PTHR14894:SF0">
    <property type="entry name" value="CDK5 REGULATORY SUBUNIT-ASSOCIATED PROTEIN 3"/>
    <property type="match status" value="1"/>
</dbReference>
<dbReference type="RefSeq" id="XP_015523964.1">
    <property type="nucleotide sequence ID" value="XM_015668478.2"/>
</dbReference>
<gene>
    <name evidence="4" type="primary">LOC107227362</name>
</gene>
<dbReference type="GeneID" id="107227362"/>
<dbReference type="OrthoDB" id="340432at2759"/>
<organism evidence="4">
    <name type="scientific">Neodiprion lecontei</name>
    <name type="common">Redheaded pine sawfly</name>
    <dbReference type="NCBI Taxonomy" id="441921"/>
    <lineage>
        <taxon>Eukaryota</taxon>
        <taxon>Metazoa</taxon>
        <taxon>Ecdysozoa</taxon>
        <taxon>Arthropoda</taxon>
        <taxon>Hexapoda</taxon>
        <taxon>Insecta</taxon>
        <taxon>Pterygota</taxon>
        <taxon>Neoptera</taxon>
        <taxon>Endopterygota</taxon>
        <taxon>Hymenoptera</taxon>
        <taxon>Tenthredinoidea</taxon>
        <taxon>Diprionidae</taxon>
        <taxon>Diprioninae</taxon>
        <taxon>Neodiprion</taxon>
    </lineage>
</organism>
<dbReference type="Proteomes" id="UP000829291">
    <property type="component" value="Chromosome 1"/>
</dbReference>
<feature type="coiled-coil region" evidence="2">
    <location>
        <begin position="125"/>
        <end position="155"/>
    </location>
</feature>
<evidence type="ECO:0000256" key="1">
    <source>
        <dbReference type="ARBA" id="ARBA00007478"/>
    </source>
</evidence>
<dbReference type="InParanoid" id="A0A6J0CCT8"/>
<keyword evidence="3" id="KW-1185">Reference proteome</keyword>
<keyword evidence="2" id="KW-0175">Coiled coil</keyword>
<dbReference type="InterPro" id="IPR008491">
    <property type="entry name" value="CDK5RAP3"/>
</dbReference>
<protein>
    <submittedName>
        <fullName evidence="4">CDK5 regulatory subunit-associated protein 3</fullName>
    </submittedName>
</protein>
<dbReference type="GO" id="GO:0012505">
    <property type="term" value="C:endomembrane system"/>
    <property type="evidence" value="ECO:0007669"/>
    <property type="project" value="TreeGrafter"/>
</dbReference>
<name>A0A6J0CCT8_NEOLC</name>
<evidence type="ECO:0000256" key="2">
    <source>
        <dbReference type="SAM" id="Coils"/>
    </source>
</evidence>